<reference evidence="2" key="1">
    <citation type="submission" date="2022-06" db="EMBL/GenBank/DDBJ databases">
        <title>Complete genome sequences of two strains of the flax pathogen Septoria linicola.</title>
        <authorList>
            <person name="Lapalu N."/>
            <person name="Simon A."/>
            <person name="Demenou B."/>
            <person name="Paumier D."/>
            <person name="Guillot M.-P."/>
            <person name="Gout L."/>
            <person name="Valade R."/>
        </authorList>
    </citation>
    <scope>NUCLEOTIDE SEQUENCE</scope>
    <source>
        <strain evidence="2">SE15195</strain>
    </source>
</reference>
<dbReference type="Gene3D" id="3.40.50.150">
    <property type="entry name" value="Vaccinia Virus protein VP39"/>
    <property type="match status" value="1"/>
</dbReference>
<dbReference type="InterPro" id="IPR029063">
    <property type="entry name" value="SAM-dependent_MTases_sf"/>
</dbReference>
<dbReference type="Pfam" id="PF07942">
    <property type="entry name" value="CARME"/>
    <property type="match status" value="1"/>
</dbReference>
<keyword evidence="3" id="KW-1185">Reference proteome</keyword>
<proteinExistence type="predicted"/>
<dbReference type="GO" id="GO:0008757">
    <property type="term" value="F:S-adenosylmethionine-dependent methyltransferase activity"/>
    <property type="evidence" value="ECO:0007669"/>
    <property type="project" value="InterPro"/>
</dbReference>
<dbReference type="EMBL" id="CP099427">
    <property type="protein sequence ID" value="USW58034.1"/>
    <property type="molecule type" value="Genomic_DNA"/>
</dbReference>
<dbReference type="PANTHER" id="PTHR12303">
    <property type="entry name" value="CARNOSINE N-METHYLTRANSFERASE"/>
    <property type="match status" value="1"/>
</dbReference>
<dbReference type="InterPro" id="IPR012901">
    <property type="entry name" value="CARME"/>
</dbReference>
<keyword evidence="1" id="KW-0732">Signal</keyword>
<dbReference type="PANTHER" id="PTHR12303:SF13">
    <property type="match status" value="1"/>
</dbReference>
<feature type="chain" id="PRO_5040232597" evidence="1">
    <location>
        <begin position="27"/>
        <end position="462"/>
    </location>
</feature>
<dbReference type="AlphaFoldDB" id="A0A9Q9EPT4"/>
<accession>A0A9Q9EPT4</accession>
<evidence type="ECO:0000313" key="3">
    <source>
        <dbReference type="Proteomes" id="UP001056384"/>
    </source>
</evidence>
<dbReference type="Proteomes" id="UP001056384">
    <property type="component" value="Chromosome 10"/>
</dbReference>
<feature type="signal peptide" evidence="1">
    <location>
        <begin position="1"/>
        <end position="26"/>
    </location>
</feature>
<gene>
    <name evidence="2" type="ORF">Slin15195_G113530</name>
</gene>
<evidence type="ECO:0000256" key="1">
    <source>
        <dbReference type="SAM" id="SignalP"/>
    </source>
</evidence>
<sequence>MSIPSSFWLTVLQICILAGLVCLGSANVQQHTCPDSSSLLYAPSCSENGARHDIAREQLLKSLDRNSGKWNKKHPRWQVLEALHGYDKYEKIVGAEIDRFENLYRHVPKKHKKILESTINYKNNFDEARALLKINAAFCSKVFHFSLTYCNISRHELASFIAETDDGKPKSAIRTTVSQSLKHMVRDWSPEGHPEREATFPFILNALSTHLPPPPDNTKYSILVPGSGLGALAHEISLLGPYTSVTSNELSASMNMASRYLTSLPSSHGPITLHPFLESWSHARTRHELIRPVTIQPPTTPTETLLIEGDFTSKFIHSTGTFHAIATLFFIDTARNLVAYLETIHALLRPGGIWINVGPLLYGTAPLVQLSLEEIIAVAEGMGFDFEIMHHGEGEGEEESLGGKVEQREVLYNFNASTLYKHGYVAQCWVARKRGGGGGSGEEERREVVGKGVFERLKEKLL</sequence>
<dbReference type="SUPFAM" id="SSF53335">
    <property type="entry name" value="S-adenosyl-L-methionine-dependent methyltransferases"/>
    <property type="match status" value="1"/>
</dbReference>
<organism evidence="2 3">
    <name type="scientific">Septoria linicola</name>
    <dbReference type="NCBI Taxonomy" id="215465"/>
    <lineage>
        <taxon>Eukaryota</taxon>
        <taxon>Fungi</taxon>
        <taxon>Dikarya</taxon>
        <taxon>Ascomycota</taxon>
        <taxon>Pezizomycotina</taxon>
        <taxon>Dothideomycetes</taxon>
        <taxon>Dothideomycetidae</taxon>
        <taxon>Mycosphaerellales</taxon>
        <taxon>Mycosphaerellaceae</taxon>
        <taxon>Septoria</taxon>
    </lineage>
</organism>
<name>A0A9Q9EPT4_9PEZI</name>
<evidence type="ECO:0000313" key="2">
    <source>
        <dbReference type="EMBL" id="USW58034.1"/>
    </source>
</evidence>
<protein>
    <submittedName>
        <fullName evidence="2">Carnosine N-methyltransferase, S-adenosyl-L-methionine-dependent methyltransferase</fullName>
    </submittedName>
</protein>
<dbReference type="SMART" id="SM01296">
    <property type="entry name" value="N2227"/>
    <property type="match status" value="1"/>
</dbReference>